<feature type="domain" description="Protein kinase" evidence="10">
    <location>
        <begin position="44"/>
        <end position="344"/>
    </location>
</feature>
<proteinExistence type="predicted"/>
<dbReference type="SMART" id="SM00220">
    <property type="entry name" value="S_TKc"/>
    <property type="match status" value="1"/>
</dbReference>
<dbReference type="InterPro" id="IPR011009">
    <property type="entry name" value="Kinase-like_dom_sf"/>
</dbReference>
<evidence type="ECO:0000256" key="2">
    <source>
        <dbReference type="ARBA" id="ARBA00022527"/>
    </source>
</evidence>
<dbReference type="GO" id="GO:0005634">
    <property type="term" value="C:nucleus"/>
    <property type="evidence" value="ECO:0007669"/>
    <property type="project" value="TreeGrafter"/>
</dbReference>
<evidence type="ECO:0000313" key="12">
    <source>
        <dbReference type="Proteomes" id="UP000223968"/>
    </source>
</evidence>
<dbReference type="PANTHER" id="PTHR47634:SF9">
    <property type="entry name" value="PROTEIN KINASE DOMAIN-CONTAINING PROTEIN-RELATED"/>
    <property type="match status" value="1"/>
</dbReference>
<evidence type="ECO:0000256" key="8">
    <source>
        <dbReference type="ARBA" id="ARBA00048679"/>
    </source>
</evidence>
<evidence type="ECO:0000256" key="5">
    <source>
        <dbReference type="ARBA" id="ARBA00022777"/>
    </source>
</evidence>
<dbReference type="Proteomes" id="UP000223968">
    <property type="component" value="Unassembled WGS sequence"/>
</dbReference>
<evidence type="ECO:0000256" key="9">
    <source>
        <dbReference type="PROSITE-ProRule" id="PRU10141"/>
    </source>
</evidence>
<keyword evidence="4 9" id="KW-0547">Nucleotide-binding</keyword>
<keyword evidence="3" id="KW-0808">Transferase</keyword>
<dbReference type="Gene3D" id="3.30.200.20">
    <property type="entry name" value="Phosphorylase Kinase, domain 1"/>
    <property type="match status" value="1"/>
</dbReference>
<comment type="catalytic activity">
    <reaction evidence="7">
        <text>L-threonyl-[protein] + ATP = O-phospho-L-threonyl-[protein] + ADP + H(+)</text>
        <dbReference type="Rhea" id="RHEA:46608"/>
        <dbReference type="Rhea" id="RHEA-COMP:11060"/>
        <dbReference type="Rhea" id="RHEA-COMP:11605"/>
        <dbReference type="ChEBI" id="CHEBI:15378"/>
        <dbReference type="ChEBI" id="CHEBI:30013"/>
        <dbReference type="ChEBI" id="CHEBI:30616"/>
        <dbReference type="ChEBI" id="CHEBI:61977"/>
        <dbReference type="ChEBI" id="CHEBI:456216"/>
        <dbReference type="EC" id="2.7.11.1"/>
    </reaction>
</comment>
<dbReference type="SUPFAM" id="SSF56112">
    <property type="entry name" value="Protein kinase-like (PK-like)"/>
    <property type="match status" value="1"/>
</dbReference>
<gene>
    <name evidence="11" type="ORF">AJ79_08106</name>
</gene>
<evidence type="ECO:0000259" key="10">
    <source>
        <dbReference type="PROSITE" id="PS50011"/>
    </source>
</evidence>
<dbReference type="InterPro" id="IPR051334">
    <property type="entry name" value="SRPK"/>
</dbReference>
<dbReference type="PROSITE" id="PS00107">
    <property type="entry name" value="PROTEIN_KINASE_ATP"/>
    <property type="match status" value="1"/>
</dbReference>
<organism evidence="11 12">
    <name type="scientific">Helicocarpus griseus UAMH5409</name>
    <dbReference type="NCBI Taxonomy" id="1447875"/>
    <lineage>
        <taxon>Eukaryota</taxon>
        <taxon>Fungi</taxon>
        <taxon>Dikarya</taxon>
        <taxon>Ascomycota</taxon>
        <taxon>Pezizomycotina</taxon>
        <taxon>Eurotiomycetes</taxon>
        <taxon>Eurotiomycetidae</taxon>
        <taxon>Onygenales</taxon>
        <taxon>Ajellomycetaceae</taxon>
        <taxon>Helicocarpus</taxon>
    </lineage>
</organism>
<dbReference type="GO" id="GO:0050684">
    <property type="term" value="P:regulation of mRNA processing"/>
    <property type="evidence" value="ECO:0007669"/>
    <property type="project" value="TreeGrafter"/>
</dbReference>
<dbReference type="GO" id="GO:0005524">
    <property type="term" value="F:ATP binding"/>
    <property type="evidence" value="ECO:0007669"/>
    <property type="project" value="UniProtKB-UniRule"/>
</dbReference>
<evidence type="ECO:0000256" key="3">
    <source>
        <dbReference type="ARBA" id="ARBA00022679"/>
    </source>
</evidence>
<evidence type="ECO:0000313" key="11">
    <source>
        <dbReference type="EMBL" id="PGH00768.1"/>
    </source>
</evidence>
<dbReference type="PROSITE" id="PS50011">
    <property type="entry name" value="PROTEIN_KINASE_DOM"/>
    <property type="match status" value="1"/>
</dbReference>
<comment type="catalytic activity">
    <reaction evidence="8">
        <text>L-seryl-[protein] + ATP = O-phospho-L-seryl-[protein] + ADP + H(+)</text>
        <dbReference type="Rhea" id="RHEA:17989"/>
        <dbReference type="Rhea" id="RHEA-COMP:9863"/>
        <dbReference type="Rhea" id="RHEA-COMP:11604"/>
        <dbReference type="ChEBI" id="CHEBI:15378"/>
        <dbReference type="ChEBI" id="CHEBI:29999"/>
        <dbReference type="ChEBI" id="CHEBI:30616"/>
        <dbReference type="ChEBI" id="CHEBI:83421"/>
        <dbReference type="ChEBI" id="CHEBI:456216"/>
        <dbReference type="EC" id="2.7.11.1"/>
    </reaction>
</comment>
<reference evidence="11 12" key="1">
    <citation type="submission" date="2017-10" db="EMBL/GenBank/DDBJ databases">
        <title>Comparative genomics in systemic dimorphic fungi from Ajellomycetaceae.</title>
        <authorList>
            <person name="Munoz J.F."/>
            <person name="Mcewen J.G."/>
            <person name="Clay O.K."/>
            <person name="Cuomo C.A."/>
        </authorList>
    </citation>
    <scope>NUCLEOTIDE SEQUENCE [LARGE SCALE GENOMIC DNA]</scope>
    <source>
        <strain evidence="11 12">UAMH5409</strain>
    </source>
</reference>
<feature type="binding site" evidence="9">
    <location>
        <position position="73"/>
    </location>
    <ligand>
        <name>ATP</name>
        <dbReference type="ChEBI" id="CHEBI:30616"/>
    </ligand>
</feature>
<dbReference type="InterPro" id="IPR000719">
    <property type="entry name" value="Prot_kinase_dom"/>
</dbReference>
<dbReference type="Gene3D" id="1.10.510.10">
    <property type="entry name" value="Transferase(Phosphotransferase) domain 1"/>
    <property type="match status" value="1"/>
</dbReference>
<keyword evidence="12" id="KW-1185">Reference proteome</keyword>
<evidence type="ECO:0000256" key="1">
    <source>
        <dbReference type="ARBA" id="ARBA00012513"/>
    </source>
</evidence>
<dbReference type="GO" id="GO:0004674">
    <property type="term" value="F:protein serine/threonine kinase activity"/>
    <property type="evidence" value="ECO:0007669"/>
    <property type="project" value="UniProtKB-KW"/>
</dbReference>
<protein>
    <recommendedName>
        <fullName evidence="1">non-specific serine/threonine protein kinase</fullName>
        <ecNumber evidence="1">2.7.11.1</ecNumber>
    </recommendedName>
</protein>
<dbReference type="GO" id="GO:0000245">
    <property type="term" value="P:spliceosomal complex assembly"/>
    <property type="evidence" value="ECO:0007669"/>
    <property type="project" value="TreeGrafter"/>
</dbReference>
<evidence type="ECO:0000256" key="4">
    <source>
        <dbReference type="ARBA" id="ARBA00022741"/>
    </source>
</evidence>
<evidence type="ECO:0000256" key="7">
    <source>
        <dbReference type="ARBA" id="ARBA00047899"/>
    </source>
</evidence>
<dbReference type="EMBL" id="PDNB01000181">
    <property type="protein sequence ID" value="PGH00768.1"/>
    <property type="molecule type" value="Genomic_DNA"/>
</dbReference>
<sequence>MLSSEKGLNICYEYDWISGTESLAKYKPGGYHPIMIGDILHNRYHIVDKLGIGGYSTIWLARDTQSQHYVAVKVGIADSLLNETTIHRALSSPSPMSSTSLKSADLLKGRDSIPIPLDEFKLRGPNGIHPCYTMDPGQCNLKESSYSRLFPLDVARALTAGLTLAVAYVHSQGYVHGDIHLRNVVAKLPSSFNELSIEQLYQKYEEPETVRVTERHGKPLPPNVPNLAVLPLHLGKYAEQFSLSDTHVLLSDFGEAFSAASGSCCGKDCHTPLAARPPETRFEPQKPLSYASDVWSLAITIWEIIGMKTIFSSEFTTDDEVTSQQVDVLGPMPQAWWARWDRTD</sequence>
<dbReference type="EC" id="2.7.11.1" evidence="1"/>
<dbReference type="InterPro" id="IPR017441">
    <property type="entry name" value="Protein_kinase_ATP_BS"/>
</dbReference>
<keyword evidence="6 9" id="KW-0067">ATP-binding</keyword>
<evidence type="ECO:0000256" key="6">
    <source>
        <dbReference type="ARBA" id="ARBA00022840"/>
    </source>
</evidence>
<comment type="caution">
    <text evidence="11">The sequence shown here is derived from an EMBL/GenBank/DDBJ whole genome shotgun (WGS) entry which is preliminary data.</text>
</comment>
<dbReference type="PANTHER" id="PTHR47634">
    <property type="entry name" value="PROTEIN KINASE DOMAIN-CONTAINING PROTEIN-RELATED"/>
    <property type="match status" value="1"/>
</dbReference>
<name>A0A2B7WWE4_9EURO</name>
<accession>A0A2B7WWE4</accession>
<dbReference type="OrthoDB" id="4206417at2759"/>
<dbReference type="STRING" id="1447875.A0A2B7WWE4"/>
<keyword evidence="2" id="KW-0723">Serine/threonine-protein kinase</keyword>
<keyword evidence="5 11" id="KW-0418">Kinase</keyword>
<dbReference type="GO" id="GO:0005737">
    <property type="term" value="C:cytoplasm"/>
    <property type="evidence" value="ECO:0007669"/>
    <property type="project" value="TreeGrafter"/>
</dbReference>
<dbReference type="AlphaFoldDB" id="A0A2B7WWE4"/>